<name>A0A8S0TTJ7_OLEEU</name>
<dbReference type="Gramene" id="OE9A023466T1">
    <property type="protein sequence ID" value="OE9A023466C1"/>
    <property type="gene ID" value="OE9A023466"/>
</dbReference>
<dbReference type="Proteomes" id="UP000594638">
    <property type="component" value="Unassembled WGS sequence"/>
</dbReference>
<evidence type="ECO:0000313" key="2">
    <source>
        <dbReference type="Proteomes" id="UP000594638"/>
    </source>
</evidence>
<dbReference type="AlphaFoldDB" id="A0A8S0TTJ7"/>
<accession>A0A8S0TTJ7</accession>
<gene>
    <name evidence="1" type="ORF">OLEA9_A023466</name>
</gene>
<protein>
    <submittedName>
        <fullName evidence="1">Uncharacterized protein</fullName>
    </submittedName>
</protein>
<dbReference type="EMBL" id="CACTIH010007295">
    <property type="protein sequence ID" value="CAA3008303.1"/>
    <property type="molecule type" value="Genomic_DNA"/>
</dbReference>
<sequence length="583" mass="65357">MSRTRLRRSLIYRNLSRRIRAMFGSQLDIQTFVGSFWARCVGHVLAVVGMRPDFQAFAVSGTWCAGHVKDVVGTHPDFHIFLVFGTRCAGLVQDADAQGHARMQPDFQAFLGSFGYGVQAASGMRPGHCRDAALFSGICRQFVGMVCRQCLGCIQSVAGAPHNFQAFLGNFWDSMCRPCLGRIMVKAVTEADFQAILGSFMDTVCKPCPGCGRDASRLLVIFRQFLEHDVQAMSGLRMVRVSWTRCPGNVRDLSWLRQLLGRGAQAMFETRLGRDRDAALFLDISTQFLGHGVQAMSWPWPRLGRVLTTVGTPPDFQAFAMSRTHPSRSRDAARFLGIYWQFMGPDVQAMSETYHGHGILRKFLEHGVQAMFEMHLGRDRNATRFPGISRPCSGRVMAMAGTESDFQAILCSFGTRCAVYIQDAIGTHPDFQVFLGSFWSTVCNQCSGRFWAAVGMQPSFQAFLGSLWDMAIFRMHWGYCRDAARFRGSFRQFLETVCRPCPGYDKDAARFSGIFRLHPGRVLATIGMQPNFQAFVGILWARCAGHVPDASMPRLGYHLIFRHFMAISRTRCVGHVRDASWPR</sequence>
<keyword evidence="2" id="KW-1185">Reference proteome</keyword>
<proteinExistence type="predicted"/>
<comment type="caution">
    <text evidence="1">The sequence shown here is derived from an EMBL/GenBank/DDBJ whole genome shotgun (WGS) entry which is preliminary data.</text>
</comment>
<reference evidence="1 2" key="1">
    <citation type="submission" date="2019-12" db="EMBL/GenBank/DDBJ databases">
        <authorList>
            <person name="Alioto T."/>
            <person name="Alioto T."/>
            <person name="Gomez Garrido J."/>
        </authorList>
    </citation>
    <scope>NUCLEOTIDE SEQUENCE [LARGE SCALE GENOMIC DNA]</scope>
</reference>
<evidence type="ECO:0000313" key="1">
    <source>
        <dbReference type="EMBL" id="CAA3008303.1"/>
    </source>
</evidence>
<organism evidence="1 2">
    <name type="scientific">Olea europaea subsp. europaea</name>
    <dbReference type="NCBI Taxonomy" id="158383"/>
    <lineage>
        <taxon>Eukaryota</taxon>
        <taxon>Viridiplantae</taxon>
        <taxon>Streptophyta</taxon>
        <taxon>Embryophyta</taxon>
        <taxon>Tracheophyta</taxon>
        <taxon>Spermatophyta</taxon>
        <taxon>Magnoliopsida</taxon>
        <taxon>eudicotyledons</taxon>
        <taxon>Gunneridae</taxon>
        <taxon>Pentapetalae</taxon>
        <taxon>asterids</taxon>
        <taxon>lamiids</taxon>
        <taxon>Lamiales</taxon>
        <taxon>Oleaceae</taxon>
        <taxon>Oleeae</taxon>
        <taxon>Olea</taxon>
    </lineage>
</organism>